<dbReference type="Gene3D" id="3.40.50.880">
    <property type="match status" value="1"/>
</dbReference>
<accession>A0A364L7U8</accession>
<dbReference type="SUPFAM" id="SSF52317">
    <property type="entry name" value="Class I glutamine amidotransferase-like"/>
    <property type="match status" value="1"/>
</dbReference>
<evidence type="ECO:0000313" key="2">
    <source>
        <dbReference type="Proteomes" id="UP000249363"/>
    </source>
</evidence>
<name>A0A364L7U8_TALAM</name>
<reference evidence="1 2" key="1">
    <citation type="journal article" date="2017" name="Biotechnol. Biofuels">
        <title>Differential beta-glucosidase expression as a function of carbon source availability in Talaromyces amestolkiae: a genomic and proteomic approach.</title>
        <authorList>
            <person name="de Eugenio L.I."/>
            <person name="Mendez-Liter J.A."/>
            <person name="Nieto-Dominguez M."/>
            <person name="Alonso L."/>
            <person name="Gil-Munoz J."/>
            <person name="Barriuso J."/>
            <person name="Prieto A."/>
            <person name="Martinez M.J."/>
        </authorList>
    </citation>
    <scope>NUCLEOTIDE SEQUENCE [LARGE SCALE GENOMIC DNA]</scope>
    <source>
        <strain evidence="1 2">CIB</strain>
    </source>
</reference>
<dbReference type="AlphaFoldDB" id="A0A364L7U8"/>
<dbReference type="CDD" id="cd01741">
    <property type="entry name" value="GATase1_1"/>
    <property type="match status" value="1"/>
</dbReference>
<sequence>MITRHIHIAVLDTDVPVPTVYAARGLYSSQFRILLQSAAKRLNQSLNNKNSSAPQIRIHTSAYDVVGGSYPALGMLRKTPLHEEQHADIDEIEDDEILRPIDAILITGSGASVYYQGDQYTWIANLQDFIRRVWSRYPLVKFFGSCFGHQVIAQALLANSPQSEGLSKGEPLVRVEACPMGYEIGIEPIEISREFAATGLGRALAENLQRREGGKLHIQLVHGDRVIGFYPSTANAPSALTALPQPWLNVGSTPLSPIQGLYYPDRILTYQGHFEFDPFVNSETVVEFARRGSWDAQMVSESLRKVNACGLEDDDSELAAEIVVQFLADVDIEKQSVNGANVTMKIDYPAKSEMVRSVVANGLATPPDEMSLQI</sequence>
<dbReference type="PANTHER" id="PTHR42695">
    <property type="entry name" value="GLUTAMINE AMIDOTRANSFERASE YLR126C-RELATED"/>
    <property type="match status" value="1"/>
</dbReference>
<comment type="caution">
    <text evidence="1">The sequence shown here is derived from an EMBL/GenBank/DDBJ whole genome shotgun (WGS) entry which is preliminary data.</text>
</comment>
<evidence type="ECO:0008006" key="3">
    <source>
        <dbReference type="Google" id="ProtNLM"/>
    </source>
</evidence>
<evidence type="ECO:0000313" key="1">
    <source>
        <dbReference type="EMBL" id="RAO71884.1"/>
    </source>
</evidence>
<dbReference type="GeneID" id="63797111"/>
<protein>
    <recommendedName>
        <fullName evidence="3">Glutamine amidotransferase domain-containing protein</fullName>
    </recommendedName>
</protein>
<dbReference type="GO" id="GO:0005829">
    <property type="term" value="C:cytosol"/>
    <property type="evidence" value="ECO:0007669"/>
    <property type="project" value="TreeGrafter"/>
</dbReference>
<dbReference type="GO" id="GO:0005634">
    <property type="term" value="C:nucleus"/>
    <property type="evidence" value="ECO:0007669"/>
    <property type="project" value="TreeGrafter"/>
</dbReference>
<keyword evidence="2" id="KW-1185">Reference proteome</keyword>
<organism evidence="1 2">
    <name type="scientific">Talaromyces amestolkiae</name>
    <dbReference type="NCBI Taxonomy" id="1196081"/>
    <lineage>
        <taxon>Eukaryota</taxon>
        <taxon>Fungi</taxon>
        <taxon>Dikarya</taxon>
        <taxon>Ascomycota</taxon>
        <taxon>Pezizomycotina</taxon>
        <taxon>Eurotiomycetes</taxon>
        <taxon>Eurotiomycetidae</taxon>
        <taxon>Eurotiales</taxon>
        <taxon>Trichocomaceae</taxon>
        <taxon>Talaromyces</taxon>
        <taxon>Talaromyces sect. Talaromyces</taxon>
    </lineage>
</organism>
<dbReference type="OrthoDB" id="1669814at2759"/>
<gene>
    <name evidence="1" type="ORF">BHQ10_007896</name>
</gene>
<dbReference type="EMBL" id="MIKG01000017">
    <property type="protein sequence ID" value="RAO71884.1"/>
    <property type="molecule type" value="Genomic_DNA"/>
</dbReference>
<dbReference type="RefSeq" id="XP_040736399.1">
    <property type="nucleotide sequence ID" value="XM_040880641.1"/>
</dbReference>
<proteinExistence type="predicted"/>
<dbReference type="Proteomes" id="UP000249363">
    <property type="component" value="Unassembled WGS sequence"/>
</dbReference>
<dbReference type="InterPro" id="IPR029062">
    <property type="entry name" value="Class_I_gatase-like"/>
</dbReference>
<dbReference type="InterPro" id="IPR044992">
    <property type="entry name" value="ChyE-like"/>
</dbReference>
<dbReference type="STRING" id="1196081.A0A364L7U8"/>
<dbReference type="PANTHER" id="PTHR42695:SF6">
    <property type="entry name" value="GLUTAMINE AMIDOTRANSFERASE DOMAIN-CONTAINING PROTEIN"/>
    <property type="match status" value="1"/>
</dbReference>